<gene>
    <name evidence="3" type="ORF">PRSY57_0912500</name>
</gene>
<accession>A0A151LHL3</accession>
<dbReference type="RefSeq" id="XP_012762819.2">
    <property type="nucleotide sequence ID" value="XM_012907365.2"/>
</dbReference>
<keyword evidence="1" id="KW-0175">Coiled coil</keyword>
<evidence type="ECO:0000313" key="3">
    <source>
        <dbReference type="EMBL" id="KYN98433.1"/>
    </source>
</evidence>
<feature type="compositionally biased region" description="Basic and acidic residues" evidence="2">
    <location>
        <begin position="1337"/>
        <end position="1346"/>
    </location>
</feature>
<reference evidence="3 4" key="1">
    <citation type="journal article" date="2016" name="Nat. Commun.">
        <title>Genomes of cryptic chimpanzee Plasmodium species reveal key evolutionary events leading to human malaria.</title>
        <authorList>
            <person name="Sundararaman S.A."/>
            <person name="Plenderleith L.J."/>
            <person name="Liu W."/>
            <person name="Loy D.E."/>
            <person name="Learn G.H."/>
            <person name="Li Y."/>
            <person name="Shaw K.S."/>
            <person name="Ayouba A."/>
            <person name="Peeters M."/>
            <person name="Speede S."/>
            <person name="Shaw G.M."/>
            <person name="Bushman F.D."/>
            <person name="Brisson D."/>
            <person name="Rayner J.C."/>
            <person name="Sharp P.M."/>
            <person name="Hahn B.H."/>
        </authorList>
    </citation>
    <scope>NUCLEOTIDE SEQUENCE [LARGE SCALE GENOMIC DNA]</scope>
    <source>
        <strain evidence="3 4">SY57</strain>
    </source>
</reference>
<evidence type="ECO:0000256" key="2">
    <source>
        <dbReference type="SAM" id="MobiDB-lite"/>
    </source>
</evidence>
<sequence>MNSDDDKENQKDVFRVLDTNVNIKEEEEKNEGKFEKIDNKNEQKEINNEKNITNNDNNNDNIKNSCDVIKILEGNDLLSSSNGEIKNIYNSSEDILTIDLNKQNKIKEYNYIEKENDKYILNNINNYDNILSNSNQNGNEDMISCNKEKYEFTDYLHNKIKDKTLDMNLNISYDHISLDEHINLDILYNMDDLNYDIIKNNTQKKDVPIGEYILNDDKRDIMSTINNEEKLAENCRFVLLNNEHTKGDKTCDGNNKASYNKTSYSNNKTCDGNNKAFDSNNKTFDSNNKTFDSNNKMSYSNNKTFDSNNKTSYSNNTFYNKETPFFIDTIKNFKEDLIYKKMFENVSRKGLIFILTIQDVLIKKTKKILCNKCSEEIPSFNNINNILKDMLKINIEKQTSEIYMTKLLKKIKMDFLKTQEYLTKQIKDKIYIINNLNIKNELLNNTIKKYKEYFYKIKNEEEIKNSRIKINIHKQFLNVTDFLYHLMLHIYTKITEKNNKLKFLICQMKKLKLYDEQHENVQNNKKKKNNKILKNQMKTKMKTKMKMKMKKVDHDHLSNVNIRNQNNNKYDFNKNKKKKIYNNPKYASHHSDNNTNLNIKNTLNNKKKNTQDLLLSKKGFSDVDNNRSQSSSLNSSSITFLSNELCLSDFTHMNTKKNLTKRNKNKYKKNTKKKKNMHSYKNVEESVSVSSGTNDVIKDVQKKECDYRYDRDIIIKLKKYKHKYQEELKRNKTLKFLLTNKDDEIEQIKTHFKEDLEHKEIFFQDEEKKKCDEIYHLKTLLEKEEMNNKELKDFNESLKKKLDISICNEKDLNNKLYDLNMLITKERDKNKFLLLQNKRLKCIIIESNCNKDFICRKSNMKNHNFLKYQINYPNDPISNIGRKNIYNNSMNDSENYLSDTYMITRDNEHMYPMDRYNMDDIYIQDISHEHINDNLTDDAIYNGMDKFKRTTLRKYSKAHKRNPYQSKHVKKIDEDPYNQMMYDNNVYYKYYYDKNPYKNYKMDVSYYSDNSVQIKEKRKKRSVDINSRNNKIKNKELAKRGTKLINRIADENEKIIIKKKKNFNNNNKNKEINDNNRNINTIKKTLNHNNKENISEQIRNDIINFDEQNYKKIINNIAKEEKEIEQIKDDDLYAIFMENWDESRVYDKLKNDSDINMSCSFIKNLNNDDIYITQNNDIPTNTTTTTNNNNNNNDNMEIKMNNYLHQNITKQEHITKDTINNNLSDVQKNNQIKQNNDNIINVPYNNNSNVDERYNEDIEEKKHITFENHNLDNNSKDNKEFCFAPPVMPYHINSIENSNIINNQKEQNDDNEVLMTYELYKQNKEKYMHISLKKKSVTHDEGENKSHNISNNTKSVLIRNILPSNNNNNNNNNNNSNNNNNNNSNNNNNNNNNKCNDQENNYNDNLICKGKMKPLELSKNNLNDQYSYENSCRELSLNNSVNEVYKTLRNNYDNNGHNFFQAYESEERNVSNIDIINNQDIKHTEINISNDNTFMPNPKKNIDNINVGPMCSSNHKNIKIEINNKDLNILNDNLNIHINQCSTQDNIINYNEKVIFNNEQKKYDTHVSNITSMQNCQVVYEPEQINKAIDSKVQNLDNKNTINELHFLINDLSTSKQNICNTNNILINPHTEKHINNDNHKINDDYIGTHDFINTSDVQCDTNLVEAKRKSLPNASRIRKNEERDRGVLSRILRKI</sequence>
<comment type="caution">
    <text evidence="3">The sequence shown here is derived from an EMBL/GenBank/DDBJ whole genome shotgun (WGS) entry which is preliminary data.</text>
</comment>
<dbReference type="VEuPathDB" id="PlasmoDB:PRCDC_0912500"/>
<evidence type="ECO:0000256" key="1">
    <source>
        <dbReference type="SAM" id="Coils"/>
    </source>
</evidence>
<dbReference type="Proteomes" id="UP000076359">
    <property type="component" value="Unassembled WGS sequence"/>
</dbReference>
<proteinExistence type="predicted"/>
<dbReference type="EMBL" id="LVLA01000010">
    <property type="protein sequence ID" value="KYN98433.1"/>
    <property type="molecule type" value="Genomic_DNA"/>
</dbReference>
<feature type="region of interest" description="Disordered" evidence="2">
    <location>
        <begin position="27"/>
        <end position="58"/>
    </location>
</feature>
<feature type="compositionally biased region" description="Low complexity" evidence="2">
    <location>
        <begin position="49"/>
        <end position="58"/>
    </location>
</feature>
<feature type="region of interest" description="Disordered" evidence="2">
    <location>
        <begin position="1361"/>
        <end position="1398"/>
    </location>
</feature>
<protein>
    <submittedName>
        <fullName evidence="3">Uncharacterized protein</fullName>
    </submittedName>
</protein>
<feature type="coiled-coil region" evidence="1">
    <location>
        <begin position="1103"/>
        <end position="1130"/>
    </location>
</feature>
<evidence type="ECO:0000313" key="4">
    <source>
        <dbReference type="Proteomes" id="UP000076359"/>
    </source>
</evidence>
<dbReference type="VEuPathDB" id="PlasmoDB:PRG01_0921900"/>
<dbReference type="KEGG" id="prei:PRSY57_0912500"/>
<organism evidence="3 4">
    <name type="scientific">Plasmodium reichenowi</name>
    <dbReference type="NCBI Taxonomy" id="5854"/>
    <lineage>
        <taxon>Eukaryota</taxon>
        <taxon>Sar</taxon>
        <taxon>Alveolata</taxon>
        <taxon>Apicomplexa</taxon>
        <taxon>Aconoidasida</taxon>
        <taxon>Haemosporida</taxon>
        <taxon>Plasmodiidae</taxon>
        <taxon>Plasmodium</taxon>
        <taxon>Plasmodium (Laverania)</taxon>
    </lineage>
</organism>
<feature type="compositionally biased region" description="Basic and acidic residues" evidence="2">
    <location>
        <begin position="27"/>
        <end position="48"/>
    </location>
</feature>
<name>A0A151LHL3_PLARE</name>
<dbReference type="GeneID" id="24530974"/>
<feature type="compositionally biased region" description="Low complexity" evidence="2">
    <location>
        <begin position="1364"/>
        <end position="1393"/>
    </location>
</feature>
<feature type="region of interest" description="Disordered" evidence="2">
    <location>
        <begin position="1336"/>
        <end position="1355"/>
    </location>
</feature>